<protein>
    <recommendedName>
        <fullName evidence="4">HTH arsR-type domain-containing protein</fullName>
    </recommendedName>
</protein>
<organism evidence="5 6">
    <name type="scientific">Hadarchaeum yellowstonense</name>
    <dbReference type="NCBI Taxonomy" id="1776334"/>
    <lineage>
        <taxon>Archaea</taxon>
        <taxon>Methanobacteriati</taxon>
        <taxon>Candidatus Hadarchaeota</taxon>
        <taxon>Candidatus Hadarchaeia</taxon>
        <taxon>Candidatus Hadarchaeales</taxon>
        <taxon>Candidatus Hadarchaeaceae</taxon>
        <taxon>Candidatus Hadarchaeum</taxon>
    </lineage>
</organism>
<evidence type="ECO:0000256" key="3">
    <source>
        <dbReference type="ARBA" id="ARBA00023163"/>
    </source>
</evidence>
<dbReference type="CDD" id="cd00090">
    <property type="entry name" value="HTH_ARSR"/>
    <property type="match status" value="1"/>
</dbReference>
<dbReference type="GO" id="GO:0003700">
    <property type="term" value="F:DNA-binding transcription factor activity"/>
    <property type="evidence" value="ECO:0007669"/>
    <property type="project" value="InterPro"/>
</dbReference>
<dbReference type="PRINTS" id="PR00778">
    <property type="entry name" value="HTHARSR"/>
</dbReference>
<keyword evidence="3" id="KW-0804">Transcription</keyword>
<accession>A0A147JVR6</accession>
<dbReference type="EMBL" id="LQMQ01000039">
    <property type="protein sequence ID" value="KUO40583.1"/>
    <property type="molecule type" value="Genomic_DNA"/>
</dbReference>
<dbReference type="Gene3D" id="1.10.10.10">
    <property type="entry name" value="Winged helix-like DNA-binding domain superfamily/Winged helix DNA-binding domain"/>
    <property type="match status" value="1"/>
</dbReference>
<evidence type="ECO:0000313" key="5">
    <source>
        <dbReference type="EMBL" id="KUO40583.1"/>
    </source>
</evidence>
<name>A0A147JVR6_HADYE</name>
<dbReference type="SMART" id="SM00418">
    <property type="entry name" value="HTH_ARSR"/>
    <property type="match status" value="1"/>
</dbReference>
<dbReference type="InterPro" id="IPR051011">
    <property type="entry name" value="Metal_resp_trans_reg"/>
</dbReference>
<dbReference type="InterPro" id="IPR001845">
    <property type="entry name" value="HTH_ArsR_DNA-bd_dom"/>
</dbReference>
<evidence type="ECO:0000259" key="4">
    <source>
        <dbReference type="PROSITE" id="PS50987"/>
    </source>
</evidence>
<dbReference type="NCBIfam" id="NF033788">
    <property type="entry name" value="HTH_metalloreg"/>
    <property type="match status" value="1"/>
</dbReference>
<proteinExistence type="predicted"/>
<evidence type="ECO:0000256" key="1">
    <source>
        <dbReference type="ARBA" id="ARBA00023015"/>
    </source>
</evidence>
<dbReference type="Pfam" id="PF01022">
    <property type="entry name" value="HTH_5"/>
    <property type="match status" value="1"/>
</dbReference>
<dbReference type="InterPro" id="IPR011991">
    <property type="entry name" value="ArsR-like_HTH"/>
</dbReference>
<dbReference type="InterPro" id="IPR036390">
    <property type="entry name" value="WH_DNA-bd_sf"/>
</dbReference>
<keyword evidence="2" id="KW-0238">DNA-binding</keyword>
<gene>
    <name evidence="5" type="ORF">APZ16_04910</name>
</gene>
<dbReference type="Proteomes" id="UP000074294">
    <property type="component" value="Unassembled WGS sequence"/>
</dbReference>
<dbReference type="PANTHER" id="PTHR43132:SF2">
    <property type="entry name" value="ARSENICAL RESISTANCE OPERON REPRESSOR ARSR-RELATED"/>
    <property type="match status" value="1"/>
</dbReference>
<reference evidence="5 6" key="1">
    <citation type="journal article" date="2016" name="Nat. Microbiol.">
        <title>Genomic inference of the metabolism of cosmopolitan subsurface Archaea, Hadesarchaea.</title>
        <authorList>
            <person name="Baker B.J."/>
            <person name="Saw J.H."/>
            <person name="Lind A.E."/>
            <person name="Lazar C.S."/>
            <person name="Hinrichs K.-U."/>
            <person name="Teske A.P."/>
            <person name="Ettema T.J."/>
        </authorList>
    </citation>
    <scope>NUCLEOTIDE SEQUENCE [LARGE SCALE GENOMIC DNA]</scope>
</reference>
<dbReference type="SUPFAM" id="SSF46785">
    <property type="entry name" value="Winged helix' DNA-binding domain"/>
    <property type="match status" value="1"/>
</dbReference>
<evidence type="ECO:0000313" key="6">
    <source>
        <dbReference type="Proteomes" id="UP000074294"/>
    </source>
</evidence>
<keyword evidence="1" id="KW-0805">Transcription regulation</keyword>
<dbReference type="GO" id="GO:0003677">
    <property type="term" value="F:DNA binding"/>
    <property type="evidence" value="ECO:0007669"/>
    <property type="project" value="UniProtKB-KW"/>
</dbReference>
<comment type="caution">
    <text evidence="5">The sequence shown here is derived from an EMBL/GenBank/DDBJ whole genome shotgun (WGS) entry which is preliminary data.</text>
</comment>
<dbReference type="PANTHER" id="PTHR43132">
    <property type="entry name" value="ARSENICAL RESISTANCE OPERON REPRESSOR ARSR-RELATED"/>
    <property type="match status" value="1"/>
</dbReference>
<sequence length="98" mass="11088">MLKAKVFKALSDPVRLKILTHLRNGEKCVCEIVPYIGIPQPLVSRHLAILKRCGLVKNRKMGNRRLYFVTDPAIFKIIDAVNDDLLSALLKHAVEQIV</sequence>
<evidence type="ECO:0000256" key="2">
    <source>
        <dbReference type="ARBA" id="ARBA00023125"/>
    </source>
</evidence>
<dbReference type="InterPro" id="IPR036388">
    <property type="entry name" value="WH-like_DNA-bd_sf"/>
</dbReference>
<dbReference type="STRING" id="1776334.APZ16_04910"/>
<dbReference type="AlphaFoldDB" id="A0A147JVR6"/>
<feature type="domain" description="HTH arsR-type" evidence="4">
    <location>
        <begin position="1"/>
        <end position="89"/>
    </location>
</feature>
<dbReference type="PROSITE" id="PS50987">
    <property type="entry name" value="HTH_ARSR_2"/>
    <property type="match status" value="1"/>
</dbReference>